<proteinExistence type="predicted"/>
<dbReference type="Gramene" id="Kaladp0058s0434.1.v1.1">
    <property type="protein sequence ID" value="Kaladp0058s0434.1.v1.1.CDS.1"/>
    <property type="gene ID" value="Kaladp0058s0434.v1.1"/>
</dbReference>
<reference evidence="1" key="1">
    <citation type="submission" date="2021-01" db="UniProtKB">
        <authorList>
            <consortium name="EnsemblPlants"/>
        </authorList>
    </citation>
    <scope>IDENTIFICATION</scope>
</reference>
<dbReference type="EnsemblPlants" id="Kaladp0058s0434.1.v1.1">
    <property type="protein sequence ID" value="Kaladp0058s0434.1.v1.1.CDS.1"/>
    <property type="gene ID" value="Kaladp0058s0434.v1.1"/>
</dbReference>
<dbReference type="AlphaFoldDB" id="A0A7N1A0U0"/>
<dbReference type="Proteomes" id="UP000594263">
    <property type="component" value="Unplaced"/>
</dbReference>
<evidence type="ECO:0000313" key="2">
    <source>
        <dbReference type="Proteomes" id="UP000594263"/>
    </source>
</evidence>
<evidence type="ECO:0000313" key="1">
    <source>
        <dbReference type="EnsemblPlants" id="Kaladp0058s0434.1.v1.1.CDS.1"/>
    </source>
</evidence>
<organism evidence="1 2">
    <name type="scientific">Kalanchoe fedtschenkoi</name>
    <name type="common">Lavender scallops</name>
    <name type="synonym">South American air plant</name>
    <dbReference type="NCBI Taxonomy" id="63787"/>
    <lineage>
        <taxon>Eukaryota</taxon>
        <taxon>Viridiplantae</taxon>
        <taxon>Streptophyta</taxon>
        <taxon>Embryophyta</taxon>
        <taxon>Tracheophyta</taxon>
        <taxon>Spermatophyta</taxon>
        <taxon>Magnoliopsida</taxon>
        <taxon>eudicotyledons</taxon>
        <taxon>Gunneridae</taxon>
        <taxon>Pentapetalae</taxon>
        <taxon>Saxifragales</taxon>
        <taxon>Crassulaceae</taxon>
        <taxon>Kalanchoe</taxon>
    </lineage>
</organism>
<sequence length="93" mass="10227">MGCTITTLQLVKRPLILSAGKNKLSVLCIIRVVQCYKIFFLAGVRTIASDICIEGLCSTGNWYDIFNIFEAGVGRIDITYLSYIPDSIMASEG</sequence>
<keyword evidence="2" id="KW-1185">Reference proteome</keyword>
<accession>A0A7N1A0U0</accession>
<protein>
    <submittedName>
        <fullName evidence="1">Uncharacterized protein</fullName>
    </submittedName>
</protein>
<name>A0A7N1A0U0_KALFE</name>